<feature type="domain" description="UMOD/GP2/OIT3-like D8C" evidence="3">
    <location>
        <begin position="637"/>
        <end position="719"/>
    </location>
</feature>
<protein>
    <submittedName>
        <fullName evidence="4">Pancreatic secretory granule membrane major glycoprotein GP2</fullName>
    </submittedName>
</protein>
<reference evidence="4 5" key="1">
    <citation type="submission" date="2022-01" db="EMBL/GenBank/DDBJ databases">
        <title>A high-quality chromosome-level genome assembly of rohu carp, Labeo rohita.</title>
        <authorList>
            <person name="Arick M.A. II"/>
            <person name="Hsu C.-Y."/>
            <person name="Magbanua Z."/>
            <person name="Pechanova O."/>
            <person name="Grover C."/>
            <person name="Miller E."/>
            <person name="Thrash A."/>
            <person name="Ezzel L."/>
            <person name="Alam S."/>
            <person name="Benzie J."/>
            <person name="Hamilton M."/>
            <person name="Karsi A."/>
            <person name="Lawrence M.L."/>
            <person name="Peterson D.G."/>
        </authorList>
    </citation>
    <scope>NUCLEOTIDE SEQUENCE [LARGE SCALE GENOMIC DNA]</scope>
    <source>
        <strain evidence="5">BAU-BD-2019</strain>
        <tissue evidence="4">Blood</tissue>
    </source>
</reference>
<keyword evidence="2" id="KW-1015">Disulfide bond</keyword>
<sequence>MTTCKLISDSRSVDPCYNYTVLDNPWRANNRQSYDHRCDTSFTWRGWYRLFLYGLNVRISDTCVRKYRCGTDIPLWIRDGHPRVEDGVVTRDVCGHWNNYCCYYGSYPIKVKACPGNYYVYELVRPIVCSSAYCADYHSADPCYNYTVLDEPWRTISNTNSHNCDNSVTWSGWYRFFINNVSAHIPDTCVARYSCGTDIPLWIRGGHPTVEDGVVTRYVCGHWENYCYYGSFPIKVKACPGNYYVYELVSPTFCNAAYCAGDYIYMSRLYMFIGFVFLPNHYPSKLLDASSINTSSTAVIPAKLLTDYHYVDPCYNYIVLDNPWRASNRQSYHHNCDTFTLRNWYRLFLYGLNVQISDTCVRKYRCSTNFPLWINGGHPTVEDGIVTRDVCAQWENYCCYYGSYPIKVKACPGNYYVYELVTPTLCSSAYCADISSINTSSIAAIPPSLLTDYHSADPCYNYTVLDDSWRVYNGYYYNNRCDTLVTWSGWYRLFINGLSAHVPDTCVVQYSCGTNIALWIRGGHPTVQDGVVTRDVCGHWNNYCCYYESYPIKIKACPDNYYVYELIAPTVCNSAYCADVSSINTSATAVTPVTISTDYVSFNPCYNYTVLDNPWRATSFSYHFSMCDTSVIWRGWYRLFINGLSAQIPETCVATYRCGTAAPLWLRGGHPTVEDGVVTRDACSHWRSDCCYYQSLTIKVKACPGNYYVYELPPSPTVNTHTYTHT</sequence>
<dbReference type="InterPro" id="IPR057774">
    <property type="entry name" value="D8C_UMOD/GP2/OIT3-like"/>
</dbReference>
<evidence type="ECO:0000256" key="1">
    <source>
        <dbReference type="ARBA" id="ARBA00022729"/>
    </source>
</evidence>
<proteinExistence type="predicted"/>
<dbReference type="PANTHER" id="PTHR36191:SF4">
    <property type="entry name" value="VWFD DOMAIN-CONTAINING PROTEIN"/>
    <property type="match status" value="1"/>
</dbReference>
<evidence type="ECO:0000259" key="3">
    <source>
        <dbReference type="Pfam" id="PF23283"/>
    </source>
</evidence>
<dbReference type="PANTHER" id="PTHR36191">
    <property type="entry name" value="ENDO/EXONUCLEASE/PHOSPHATASE DOMAIN-CONTAINING PROTEIN-RELATED"/>
    <property type="match status" value="1"/>
</dbReference>
<gene>
    <name evidence="4" type="ORF">H4Q32_028746</name>
</gene>
<dbReference type="Pfam" id="PF23283">
    <property type="entry name" value="D8C_UMOD"/>
    <property type="match status" value="5"/>
</dbReference>
<dbReference type="EMBL" id="JACTAM010000001">
    <property type="protein sequence ID" value="KAI2668945.1"/>
    <property type="molecule type" value="Genomic_DNA"/>
</dbReference>
<feature type="domain" description="UMOD/GP2/OIT3-like D8C" evidence="3">
    <location>
        <begin position="174"/>
        <end position="260"/>
    </location>
</feature>
<evidence type="ECO:0000313" key="5">
    <source>
        <dbReference type="Proteomes" id="UP000830375"/>
    </source>
</evidence>
<feature type="domain" description="UMOD/GP2/OIT3-like D8C" evidence="3">
    <location>
        <begin position="491"/>
        <end position="578"/>
    </location>
</feature>
<dbReference type="Proteomes" id="UP000830375">
    <property type="component" value="Unassembled WGS sequence"/>
</dbReference>
<organism evidence="4 5">
    <name type="scientific">Labeo rohita</name>
    <name type="common">Indian major carp</name>
    <name type="synonym">Cyprinus rohita</name>
    <dbReference type="NCBI Taxonomy" id="84645"/>
    <lineage>
        <taxon>Eukaryota</taxon>
        <taxon>Metazoa</taxon>
        <taxon>Chordata</taxon>
        <taxon>Craniata</taxon>
        <taxon>Vertebrata</taxon>
        <taxon>Euteleostomi</taxon>
        <taxon>Actinopterygii</taxon>
        <taxon>Neopterygii</taxon>
        <taxon>Teleostei</taxon>
        <taxon>Ostariophysi</taxon>
        <taxon>Cypriniformes</taxon>
        <taxon>Cyprinidae</taxon>
        <taxon>Labeoninae</taxon>
        <taxon>Labeonini</taxon>
        <taxon>Labeo</taxon>
    </lineage>
</organism>
<keyword evidence="1" id="KW-0732">Signal</keyword>
<feature type="domain" description="UMOD/GP2/OIT3-like D8C" evidence="3">
    <location>
        <begin position="345"/>
        <end position="432"/>
    </location>
</feature>
<accession>A0ABQ8N1I4</accession>
<comment type="caution">
    <text evidence="4">The sequence shown here is derived from an EMBL/GenBank/DDBJ whole genome shotgun (WGS) entry which is preliminary data.</text>
</comment>
<keyword evidence="5" id="KW-1185">Reference proteome</keyword>
<evidence type="ECO:0000313" key="4">
    <source>
        <dbReference type="EMBL" id="KAI2668945.1"/>
    </source>
</evidence>
<evidence type="ECO:0000256" key="2">
    <source>
        <dbReference type="ARBA" id="ARBA00023157"/>
    </source>
</evidence>
<name>A0ABQ8N1I4_LABRO</name>
<feature type="domain" description="UMOD/GP2/OIT3-like D8C" evidence="3">
    <location>
        <begin position="48"/>
        <end position="135"/>
    </location>
</feature>